<comment type="caution">
    <text evidence="4">The sequence shown here is derived from an EMBL/GenBank/DDBJ whole genome shotgun (WGS) entry which is preliminary data.</text>
</comment>
<keyword evidence="2" id="KW-0949">S-adenosyl-L-methionine</keyword>
<name>A0A563D8R9_9FLAO</name>
<dbReference type="Gene3D" id="3.80.30.20">
    <property type="entry name" value="tm_1862 like domain"/>
    <property type="match status" value="1"/>
</dbReference>
<proteinExistence type="inferred from homology"/>
<dbReference type="SMART" id="SM00729">
    <property type="entry name" value="Elp3"/>
    <property type="match status" value="1"/>
</dbReference>
<dbReference type="Pfam" id="PF06969">
    <property type="entry name" value="HemN_C"/>
    <property type="match status" value="1"/>
</dbReference>
<protein>
    <recommendedName>
        <fullName evidence="2">Heme chaperone HemW</fullName>
    </recommendedName>
</protein>
<dbReference type="InterPro" id="IPR006638">
    <property type="entry name" value="Elp3/MiaA/NifB-like_rSAM"/>
</dbReference>
<comment type="similarity">
    <text evidence="1">Belongs to the anaerobic coproporphyrinogen-III oxidase family. HemW subfamily.</text>
</comment>
<dbReference type="SFLD" id="SFLDF00562">
    <property type="entry name" value="HemN-like__clustered_with_heat"/>
    <property type="match status" value="1"/>
</dbReference>
<evidence type="ECO:0000313" key="5">
    <source>
        <dbReference type="Proteomes" id="UP000319499"/>
    </source>
</evidence>
<dbReference type="AlphaFoldDB" id="A0A563D8R9"/>
<dbReference type="GO" id="GO:0005737">
    <property type="term" value="C:cytoplasm"/>
    <property type="evidence" value="ECO:0007669"/>
    <property type="project" value="UniProtKB-SubCell"/>
</dbReference>
<feature type="domain" description="Radical SAM core" evidence="3">
    <location>
        <begin position="1"/>
        <end position="232"/>
    </location>
</feature>
<keyword evidence="5" id="KW-1185">Reference proteome</keyword>
<keyword evidence="2" id="KW-0004">4Fe-4S</keyword>
<keyword evidence="2" id="KW-0408">Iron</keyword>
<dbReference type="GO" id="GO:0051539">
    <property type="term" value="F:4 iron, 4 sulfur cluster binding"/>
    <property type="evidence" value="ECO:0007669"/>
    <property type="project" value="UniProtKB-UniRule"/>
</dbReference>
<dbReference type="InterPro" id="IPR007197">
    <property type="entry name" value="rSAM"/>
</dbReference>
<dbReference type="InterPro" id="IPR034505">
    <property type="entry name" value="Coproporphyrinogen-III_oxidase"/>
</dbReference>
<gene>
    <name evidence="4" type="primary">hemW</name>
    <name evidence="4" type="ORF">ETU09_08880</name>
</gene>
<dbReference type="GO" id="GO:0046872">
    <property type="term" value="F:metal ion binding"/>
    <property type="evidence" value="ECO:0007669"/>
    <property type="project" value="UniProtKB-UniRule"/>
</dbReference>
<dbReference type="OrthoDB" id="9808022at2"/>
<keyword evidence="2" id="KW-0349">Heme</keyword>
<dbReference type="InterPro" id="IPR058240">
    <property type="entry name" value="rSAM_sf"/>
</dbReference>
<keyword evidence="2" id="KW-0963">Cytoplasm</keyword>
<dbReference type="InterPro" id="IPR010723">
    <property type="entry name" value="HemN_C"/>
</dbReference>
<dbReference type="GO" id="GO:0004109">
    <property type="term" value="F:coproporphyrinogen oxidase activity"/>
    <property type="evidence" value="ECO:0007669"/>
    <property type="project" value="InterPro"/>
</dbReference>
<accession>A0A563D8R9</accession>
<dbReference type="PANTHER" id="PTHR13932:SF5">
    <property type="entry name" value="RADICAL S-ADENOSYL METHIONINE DOMAIN-CONTAINING PROTEIN 1, MITOCHONDRIAL"/>
    <property type="match status" value="1"/>
</dbReference>
<dbReference type="SFLD" id="SFLDS00029">
    <property type="entry name" value="Radical_SAM"/>
    <property type="match status" value="1"/>
</dbReference>
<dbReference type="EMBL" id="SELH01000025">
    <property type="protein sequence ID" value="TWP26668.1"/>
    <property type="molecule type" value="Genomic_DNA"/>
</dbReference>
<dbReference type="SFLD" id="SFLDG01065">
    <property type="entry name" value="anaerobic_coproporphyrinogen-I"/>
    <property type="match status" value="1"/>
</dbReference>
<keyword evidence="2" id="KW-0411">Iron-sulfur</keyword>
<dbReference type="Proteomes" id="UP000319499">
    <property type="component" value="Unassembled WGS sequence"/>
</dbReference>
<evidence type="ECO:0000313" key="4">
    <source>
        <dbReference type="EMBL" id="TWP26668.1"/>
    </source>
</evidence>
<dbReference type="PANTHER" id="PTHR13932">
    <property type="entry name" value="COPROPORPHYRINIGEN III OXIDASE"/>
    <property type="match status" value="1"/>
</dbReference>
<comment type="function">
    <text evidence="2">Probably acts as a heme chaperone, transferring heme to an unknown acceptor. Binds one molecule of heme per monomer, possibly covalently. Binds 1 [4Fe-4S] cluster. The cluster is coordinated with 3 cysteines and an exchangeable S-adenosyl-L-methionine.</text>
</comment>
<dbReference type="InterPro" id="IPR023404">
    <property type="entry name" value="rSAM_horseshoe"/>
</dbReference>
<organism evidence="4 5">
    <name type="scientific">Apibacter muscae</name>
    <dbReference type="NCBI Taxonomy" id="2509004"/>
    <lineage>
        <taxon>Bacteria</taxon>
        <taxon>Pseudomonadati</taxon>
        <taxon>Bacteroidota</taxon>
        <taxon>Flavobacteriia</taxon>
        <taxon>Flavobacteriales</taxon>
        <taxon>Weeksellaceae</taxon>
        <taxon>Apibacter</taxon>
    </lineage>
</organism>
<sequence length="377" mass="43593">MSGLYLHIPFCKKKCSYCNFHFSTQLQLKSKLIEMMGNELELRKNEMQTSIKTIYLGGGTPSLLNEDEILFLFHKIYSFYNTSELIEVTLECNPNDLSYDFLNFLKKETPVNRLSIGIQSFFDVDLKFMNRSHHSMQGEECIKMAQEVGFKNITIDLIYGGETTSDEQWIKNLEKAISLGVPHISAYALTVEPKTALENNIRKGKLPPADEDKQAKQFHILRNLLSKKDFIQYEFSNFGKQGFFSKHNISYWENLPYLGIGPSAHSYNGKDRRCWNVSNNVKYINAIEKNKLPLEIEHISDKDRFNETIMLGLRTYQGISLKILNENFSSSFLAIFNNEAQKLINDKKLICKDNYLTVNPEYLFLTDGIISQLFLID</sequence>
<dbReference type="RefSeq" id="WP_146293165.1">
    <property type="nucleotide sequence ID" value="NZ_SELH01000025.1"/>
</dbReference>
<dbReference type="InterPro" id="IPR004559">
    <property type="entry name" value="HemW-like"/>
</dbReference>
<dbReference type="PROSITE" id="PS51918">
    <property type="entry name" value="RADICAL_SAM"/>
    <property type="match status" value="1"/>
</dbReference>
<dbReference type="Pfam" id="PF04055">
    <property type="entry name" value="Radical_SAM"/>
    <property type="match status" value="1"/>
</dbReference>
<dbReference type="NCBIfam" id="TIGR00539">
    <property type="entry name" value="hemN_rel"/>
    <property type="match status" value="1"/>
</dbReference>
<keyword evidence="2" id="KW-0143">Chaperone</keyword>
<evidence type="ECO:0000256" key="1">
    <source>
        <dbReference type="ARBA" id="ARBA00006100"/>
    </source>
</evidence>
<reference evidence="4 5" key="1">
    <citation type="submission" date="2019-02" db="EMBL/GenBank/DDBJ databases">
        <title>Apibacter muscae sp. nov.: a novel member of the house fly microbiota.</title>
        <authorList>
            <person name="Park R."/>
        </authorList>
    </citation>
    <scope>NUCLEOTIDE SEQUENCE [LARGE SCALE GENOMIC DNA]</scope>
    <source>
        <strain evidence="4 5">AL1</strain>
    </source>
</reference>
<keyword evidence="2" id="KW-0479">Metal-binding</keyword>
<comment type="subcellular location">
    <subcellularLocation>
        <location evidence="2">Cytoplasm</location>
    </subcellularLocation>
</comment>
<evidence type="ECO:0000259" key="3">
    <source>
        <dbReference type="PROSITE" id="PS51918"/>
    </source>
</evidence>
<dbReference type="SUPFAM" id="SSF102114">
    <property type="entry name" value="Radical SAM enzymes"/>
    <property type="match status" value="1"/>
</dbReference>
<dbReference type="GO" id="GO:0006779">
    <property type="term" value="P:porphyrin-containing compound biosynthetic process"/>
    <property type="evidence" value="ECO:0007669"/>
    <property type="project" value="InterPro"/>
</dbReference>
<evidence type="ECO:0000256" key="2">
    <source>
        <dbReference type="RuleBase" id="RU364116"/>
    </source>
</evidence>